<dbReference type="EMBL" id="BFEA01000109">
    <property type="protein sequence ID" value="GBG69033.1"/>
    <property type="molecule type" value="Genomic_DNA"/>
</dbReference>
<dbReference type="GO" id="GO:0005739">
    <property type="term" value="C:mitochondrion"/>
    <property type="evidence" value="ECO:0007669"/>
    <property type="project" value="TreeGrafter"/>
</dbReference>
<reference evidence="2 3" key="1">
    <citation type="journal article" date="2018" name="Cell">
        <title>The Chara Genome: Secondary Complexity and Implications for Plant Terrestrialization.</title>
        <authorList>
            <person name="Nishiyama T."/>
            <person name="Sakayama H."/>
            <person name="Vries J.D."/>
            <person name="Buschmann H."/>
            <person name="Saint-Marcoux D."/>
            <person name="Ullrich K.K."/>
            <person name="Haas F.B."/>
            <person name="Vanderstraeten L."/>
            <person name="Becker D."/>
            <person name="Lang D."/>
            <person name="Vosolsobe S."/>
            <person name="Rombauts S."/>
            <person name="Wilhelmsson P.K.I."/>
            <person name="Janitza P."/>
            <person name="Kern R."/>
            <person name="Heyl A."/>
            <person name="Rumpler F."/>
            <person name="Villalobos L.I.A.C."/>
            <person name="Clay J.M."/>
            <person name="Skokan R."/>
            <person name="Toyoda A."/>
            <person name="Suzuki Y."/>
            <person name="Kagoshima H."/>
            <person name="Schijlen E."/>
            <person name="Tajeshwar N."/>
            <person name="Catarino B."/>
            <person name="Hetherington A.J."/>
            <person name="Saltykova A."/>
            <person name="Bonnot C."/>
            <person name="Breuninger H."/>
            <person name="Symeonidi A."/>
            <person name="Radhakrishnan G.V."/>
            <person name="Van Nieuwerburgh F."/>
            <person name="Deforce D."/>
            <person name="Chang C."/>
            <person name="Karol K.G."/>
            <person name="Hedrich R."/>
            <person name="Ulvskov P."/>
            <person name="Glockner G."/>
            <person name="Delwiche C.F."/>
            <person name="Petrasek J."/>
            <person name="Van de Peer Y."/>
            <person name="Friml J."/>
            <person name="Beilby M."/>
            <person name="Dolan L."/>
            <person name="Kohara Y."/>
            <person name="Sugano S."/>
            <person name="Fujiyama A."/>
            <person name="Delaux P.-M."/>
            <person name="Quint M."/>
            <person name="TheiBen G."/>
            <person name="Hagemann M."/>
            <person name="Harholt J."/>
            <person name="Dunand C."/>
            <person name="Zachgo S."/>
            <person name="Langdale J."/>
            <person name="Maumus F."/>
            <person name="Straeten D.V.D."/>
            <person name="Gould S.B."/>
            <person name="Rensing S.A."/>
        </authorList>
    </citation>
    <scope>NUCLEOTIDE SEQUENCE [LARGE SCALE GENOMIC DNA]</scope>
    <source>
        <strain evidence="2 3">S276</strain>
    </source>
</reference>
<feature type="compositionally biased region" description="Polar residues" evidence="1">
    <location>
        <begin position="205"/>
        <end position="220"/>
    </location>
</feature>
<organism evidence="2 3">
    <name type="scientific">Chara braunii</name>
    <name type="common">Braun's stonewort</name>
    <dbReference type="NCBI Taxonomy" id="69332"/>
    <lineage>
        <taxon>Eukaryota</taxon>
        <taxon>Viridiplantae</taxon>
        <taxon>Streptophyta</taxon>
        <taxon>Charophyceae</taxon>
        <taxon>Charales</taxon>
        <taxon>Characeae</taxon>
        <taxon>Chara</taxon>
    </lineage>
</organism>
<dbReference type="PANTHER" id="PTHR11803">
    <property type="entry name" value="2-IMINOBUTANOATE/2-IMINOPROPANOATE DEAMINASE RIDA"/>
    <property type="match status" value="1"/>
</dbReference>
<dbReference type="AlphaFoldDB" id="A0A388KGD0"/>
<accession>A0A388KGD0</accession>
<comment type="caution">
    <text evidence="2">The sequence shown here is derived from an EMBL/GenBank/DDBJ whole genome shotgun (WGS) entry which is preliminary data.</text>
</comment>
<dbReference type="InterPro" id="IPR035959">
    <property type="entry name" value="RutC-like_sf"/>
</dbReference>
<gene>
    <name evidence="2" type="ORF">CBR_g3731</name>
</gene>
<dbReference type="STRING" id="69332.A0A388KGD0"/>
<dbReference type="GO" id="GO:0005829">
    <property type="term" value="C:cytosol"/>
    <property type="evidence" value="ECO:0007669"/>
    <property type="project" value="TreeGrafter"/>
</dbReference>
<protein>
    <submittedName>
        <fullName evidence="2">Uncharacterized protein</fullName>
    </submittedName>
</protein>
<feature type="compositionally biased region" description="Basic and acidic residues" evidence="1">
    <location>
        <begin position="124"/>
        <end position="139"/>
    </location>
</feature>
<feature type="compositionally biased region" description="Polar residues" evidence="1">
    <location>
        <begin position="237"/>
        <end position="249"/>
    </location>
</feature>
<dbReference type="Pfam" id="PF01042">
    <property type="entry name" value="Ribonuc_L-PSP"/>
    <property type="match status" value="1"/>
</dbReference>
<dbReference type="InterPro" id="IPR006175">
    <property type="entry name" value="YjgF/YER057c/UK114"/>
</dbReference>
<name>A0A388KGD0_CHABU</name>
<evidence type="ECO:0000313" key="3">
    <source>
        <dbReference type="Proteomes" id="UP000265515"/>
    </source>
</evidence>
<proteinExistence type="predicted"/>
<keyword evidence="3" id="KW-1185">Reference proteome</keyword>
<dbReference type="SUPFAM" id="SSF55298">
    <property type="entry name" value="YjgF-like"/>
    <property type="match status" value="1"/>
</dbReference>
<feature type="region of interest" description="Disordered" evidence="1">
    <location>
        <begin position="119"/>
        <end position="294"/>
    </location>
</feature>
<dbReference type="Gramene" id="GBG69033">
    <property type="protein sequence ID" value="GBG69033"/>
    <property type="gene ID" value="CBR_g3731"/>
</dbReference>
<dbReference type="Gene3D" id="3.30.1330.40">
    <property type="entry name" value="RutC-like"/>
    <property type="match status" value="1"/>
</dbReference>
<dbReference type="GO" id="GO:0019239">
    <property type="term" value="F:deaminase activity"/>
    <property type="evidence" value="ECO:0007669"/>
    <property type="project" value="TreeGrafter"/>
</dbReference>
<feature type="compositionally biased region" description="Polar residues" evidence="1">
    <location>
        <begin position="281"/>
        <end position="294"/>
    </location>
</feature>
<dbReference type="Proteomes" id="UP000265515">
    <property type="component" value="Unassembled WGS sequence"/>
</dbReference>
<evidence type="ECO:0000313" key="2">
    <source>
        <dbReference type="EMBL" id="GBG69033.1"/>
    </source>
</evidence>
<dbReference type="OrthoDB" id="309640at2759"/>
<evidence type="ECO:0000256" key="1">
    <source>
        <dbReference type="SAM" id="MobiDB-lite"/>
    </source>
</evidence>
<sequence>MAATYRSQFFRDEAEDVSAATHTAVHSPHAPAALGPYSQAVKANGMLFVSGVLGLNPQTMKFPSDDVSQQTEQVMQNMGAILQAGGASFTSVADCPQVEHGSGRNPAEHQAMQWRQHGCTTPNDCKERNGTQDLQHRSSEAPGNTTKTTTLQGTTGQADKQQSNHAVKHKATPTRQLNYMARKQRTRKARPVEGRQGSEAAMRKTTPQHGHTTQRRQQLAKNDLRGKQNGQQGSGGAQTRQSTRPTQSKAAHHLPTSRVNPTDCWFPPPTEPGRHSDEHPSSPTGNTSQTDRTP</sequence>
<dbReference type="CDD" id="cd00448">
    <property type="entry name" value="YjgF_YER057c_UK114_family"/>
    <property type="match status" value="1"/>
</dbReference>
<feature type="compositionally biased region" description="Low complexity" evidence="1">
    <location>
        <begin position="145"/>
        <end position="157"/>
    </location>
</feature>
<dbReference type="PANTHER" id="PTHR11803:SF39">
    <property type="entry name" value="2-IMINOBUTANOATE_2-IMINOPROPANOATE DEAMINASE"/>
    <property type="match status" value="1"/>
</dbReference>